<organism evidence="2 3">
    <name type="scientific">Candidatus Lambdaproteobacteria bacterium RIFOXYD2_FULL_50_16</name>
    <dbReference type="NCBI Taxonomy" id="1817772"/>
    <lineage>
        <taxon>Bacteria</taxon>
        <taxon>Pseudomonadati</taxon>
        <taxon>Pseudomonadota</taxon>
        <taxon>Candidatus Lambdaproteobacteria</taxon>
    </lineage>
</organism>
<dbReference type="Proteomes" id="UP000178449">
    <property type="component" value="Unassembled WGS sequence"/>
</dbReference>
<accession>A0A1F6GBR3</accession>
<dbReference type="InterPro" id="IPR004360">
    <property type="entry name" value="Glyas_Fos-R_dOase_dom"/>
</dbReference>
<comment type="caution">
    <text evidence="2">The sequence shown here is derived from an EMBL/GenBank/DDBJ whole genome shotgun (WGS) entry which is preliminary data.</text>
</comment>
<dbReference type="SUPFAM" id="SSF54593">
    <property type="entry name" value="Glyoxalase/Bleomycin resistance protein/Dihydroxybiphenyl dioxygenase"/>
    <property type="match status" value="1"/>
</dbReference>
<dbReference type="Gene3D" id="3.10.180.10">
    <property type="entry name" value="2,3-Dihydroxybiphenyl 1,2-Dioxygenase, domain 1"/>
    <property type="match status" value="1"/>
</dbReference>
<dbReference type="InterPro" id="IPR037523">
    <property type="entry name" value="VOC_core"/>
</dbReference>
<dbReference type="GO" id="GO:0016829">
    <property type="term" value="F:lyase activity"/>
    <property type="evidence" value="ECO:0007669"/>
    <property type="project" value="UniProtKB-KW"/>
</dbReference>
<name>A0A1F6GBR3_9PROT</name>
<dbReference type="InterPro" id="IPR029068">
    <property type="entry name" value="Glyas_Bleomycin-R_OHBP_Dase"/>
</dbReference>
<feature type="domain" description="VOC" evidence="1">
    <location>
        <begin position="5"/>
        <end position="122"/>
    </location>
</feature>
<keyword evidence="2" id="KW-0456">Lyase</keyword>
<gene>
    <name evidence="2" type="ORF">A2527_06855</name>
</gene>
<dbReference type="PANTHER" id="PTHR33993">
    <property type="entry name" value="GLYOXALASE-RELATED"/>
    <property type="match status" value="1"/>
</dbReference>
<evidence type="ECO:0000313" key="2">
    <source>
        <dbReference type="EMBL" id="OGG95543.1"/>
    </source>
</evidence>
<dbReference type="PROSITE" id="PS51819">
    <property type="entry name" value="VOC"/>
    <property type="match status" value="1"/>
</dbReference>
<reference evidence="2 3" key="1">
    <citation type="journal article" date="2016" name="Nat. Commun.">
        <title>Thousands of microbial genomes shed light on interconnected biogeochemical processes in an aquifer system.</title>
        <authorList>
            <person name="Anantharaman K."/>
            <person name="Brown C.T."/>
            <person name="Hug L.A."/>
            <person name="Sharon I."/>
            <person name="Castelle C.J."/>
            <person name="Probst A.J."/>
            <person name="Thomas B.C."/>
            <person name="Singh A."/>
            <person name="Wilkins M.J."/>
            <person name="Karaoz U."/>
            <person name="Brodie E.L."/>
            <person name="Williams K.H."/>
            <person name="Hubbard S.S."/>
            <person name="Banfield J.F."/>
        </authorList>
    </citation>
    <scope>NUCLEOTIDE SEQUENCE [LARGE SCALE GENOMIC DNA]</scope>
</reference>
<dbReference type="InterPro" id="IPR052164">
    <property type="entry name" value="Anthracycline_SecMetBiosynth"/>
</dbReference>
<proteinExistence type="predicted"/>
<dbReference type="STRING" id="1817772.A2527_06855"/>
<evidence type="ECO:0000313" key="3">
    <source>
        <dbReference type="Proteomes" id="UP000178449"/>
    </source>
</evidence>
<sequence length="123" mass="13484">MSSNAISWFEIYVEDMARAKAFYEGVFQVTLSQIPAPNTEMWAFEGNPDVYGAHGALVKMPGFEVGKNSVLVYFACEDCAVTQARVAQFGGQIKGNKRSIGEHGFISLVFDPEGNLIGLHSFK</sequence>
<protein>
    <submittedName>
        <fullName evidence="2">Lactoylglutathione lyase</fullName>
    </submittedName>
</protein>
<dbReference type="PANTHER" id="PTHR33993:SF2">
    <property type="entry name" value="VOC DOMAIN-CONTAINING PROTEIN"/>
    <property type="match status" value="1"/>
</dbReference>
<dbReference type="AlphaFoldDB" id="A0A1F6GBR3"/>
<dbReference type="EMBL" id="MFNE01000020">
    <property type="protein sequence ID" value="OGG95543.1"/>
    <property type="molecule type" value="Genomic_DNA"/>
</dbReference>
<dbReference type="Pfam" id="PF00903">
    <property type="entry name" value="Glyoxalase"/>
    <property type="match status" value="1"/>
</dbReference>
<dbReference type="CDD" id="cd07247">
    <property type="entry name" value="SgaA_N_like"/>
    <property type="match status" value="1"/>
</dbReference>
<evidence type="ECO:0000259" key="1">
    <source>
        <dbReference type="PROSITE" id="PS51819"/>
    </source>
</evidence>